<comment type="similarity">
    <text evidence="1">Belongs to the SorC transcriptional regulatory family.</text>
</comment>
<dbReference type="InterPro" id="IPR036390">
    <property type="entry name" value="WH_DNA-bd_sf"/>
</dbReference>
<dbReference type="InterPro" id="IPR051054">
    <property type="entry name" value="SorC_transcr_regulators"/>
</dbReference>
<evidence type="ECO:0000256" key="1">
    <source>
        <dbReference type="ARBA" id="ARBA00010466"/>
    </source>
</evidence>
<dbReference type="Pfam" id="PF21715">
    <property type="entry name" value="CggR_N"/>
    <property type="match status" value="1"/>
</dbReference>
<dbReference type="SUPFAM" id="SSF46785">
    <property type="entry name" value="Winged helix' DNA-binding domain"/>
    <property type="match status" value="1"/>
</dbReference>
<dbReference type="PANTHER" id="PTHR34294:SF5">
    <property type="entry name" value="CENTRAL GLYCOLYTIC GENES REGULATOR"/>
    <property type="match status" value="1"/>
</dbReference>
<dbReference type="SUPFAM" id="SSF100950">
    <property type="entry name" value="NagB/RpiA/CoA transferase-like"/>
    <property type="match status" value="1"/>
</dbReference>
<dbReference type="GO" id="GO:0030246">
    <property type="term" value="F:carbohydrate binding"/>
    <property type="evidence" value="ECO:0007669"/>
    <property type="project" value="InterPro"/>
</dbReference>
<dbReference type="GO" id="GO:0003677">
    <property type="term" value="F:DNA binding"/>
    <property type="evidence" value="ECO:0007669"/>
    <property type="project" value="UniProtKB-KW"/>
</dbReference>
<keyword evidence="3" id="KW-0238">DNA-binding</keyword>
<organism evidence="5 6">
    <name type="scientific">Heyndrickxia oleronia</name>
    <dbReference type="NCBI Taxonomy" id="38875"/>
    <lineage>
        <taxon>Bacteria</taxon>
        <taxon>Bacillati</taxon>
        <taxon>Bacillota</taxon>
        <taxon>Bacilli</taxon>
        <taxon>Bacillales</taxon>
        <taxon>Bacillaceae</taxon>
        <taxon>Heyndrickxia</taxon>
    </lineage>
</organism>
<evidence type="ECO:0000256" key="4">
    <source>
        <dbReference type="ARBA" id="ARBA00023163"/>
    </source>
</evidence>
<evidence type="ECO:0000313" key="5">
    <source>
        <dbReference type="EMBL" id="OOP68778.1"/>
    </source>
</evidence>
<keyword evidence="4" id="KW-0804">Transcription</keyword>
<dbReference type="Gene3D" id="1.10.10.10">
    <property type="entry name" value="Winged helix-like DNA-binding domain superfamily/Winged helix DNA-binding domain"/>
    <property type="match status" value="1"/>
</dbReference>
<dbReference type="InterPro" id="IPR007324">
    <property type="entry name" value="Sugar-bd_dom_put"/>
</dbReference>
<accession>A0A8E2IA17</accession>
<dbReference type="PANTHER" id="PTHR34294">
    <property type="entry name" value="TRANSCRIPTIONAL REGULATOR-RELATED"/>
    <property type="match status" value="1"/>
</dbReference>
<dbReference type="Gene3D" id="3.40.50.1360">
    <property type="match status" value="1"/>
</dbReference>
<dbReference type="Proteomes" id="UP000189761">
    <property type="component" value="Unassembled WGS sequence"/>
</dbReference>
<dbReference type="InterPro" id="IPR036388">
    <property type="entry name" value="WH-like_DNA-bd_sf"/>
</dbReference>
<gene>
    <name evidence="5" type="ORF">BWZ43_08710</name>
</gene>
<dbReference type="GeneID" id="79868254"/>
<keyword evidence="2" id="KW-0805">Transcription regulation</keyword>
<evidence type="ECO:0000256" key="3">
    <source>
        <dbReference type="ARBA" id="ARBA00023125"/>
    </source>
</evidence>
<proteinExistence type="inferred from homology"/>
<sequence length="341" mass="37422">MYTLIELQKKLLPDMLSVMQKRFQILRSIHFMEPVGRRTLAQVLGFSERVLRSEVEFLNEQKLITIKTNGMSVSEQGLSVLEGLSGMMREISGINEMEEKLKELLNLQEVVIVPGDSDETPWVKQELGRACAKRMKKRLVGKNTIAVAGGSTMAAVADMISADFIGDSDTVFVPARGGIGEDVKNEANSVCAKMAENTGAKHRVLYVPDQVSKEVYQSFIKEPIIKEVLHLIKNADMVLHGIGDANVMAKRRNTKEEDMKLITNGHAVGEAFGYYFNEAGQVVHKVPTVGLQLQDLQKIKHVIAVAGGSSKAKAIKACMKSATKSTVLITDEGAATKMIGY</sequence>
<evidence type="ECO:0000313" key="6">
    <source>
        <dbReference type="Proteomes" id="UP000189761"/>
    </source>
</evidence>
<dbReference type="AlphaFoldDB" id="A0A8E2IA17"/>
<protein>
    <submittedName>
        <fullName evidence="5">Uncharacterized protein</fullName>
    </submittedName>
</protein>
<evidence type="ECO:0000256" key="2">
    <source>
        <dbReference type="ARBA" id="ARBA00023015"/>
    </source>
</evidence>
<reference evidence="5 6" key="1">
    <citation type="submission" date="2017-01" db="EMBL/GenBank/DDBJ databases">
        <title>Draft genome sequence of Bacillus oleronius.</title>
        <authorList>
            <person name="Allam M."/>
        </authorList>
    </citation>
    <scope>NUCLEOTIDE SEQUENCE [LARGE SCALE GENOMIC DNA]</scope>
    <source>
        <strain evidence="5 6">DSM 9356</strain>
    </source>
</reference>
<name>A0A8E2IA17_9BACI</name>
<comment type="caution">
    <text evidence="5">The sequence shown here is derived from an EMBL/GenBank/DDBJ whole genome shotgun (WGS) entry which is preliminary data.</text>
</comment>
<dbReference type="EMBL" id="MTLA01000082">
    <property type="protein sequence ID" value="OOP68778.1"/>
    <property type="molecule type" value="Genomic_DNA"/>
</dbReference>
<dbReference type="InterPro" id="IPR048715">
    <property type="entry name" value="CggR_N"/>
</dbReference>
<dbReference type="RefSeq" id="WP_058002858.1">
    <property type="nucleotide sequence ID" value="NZ_BOQX01000004.1"/>
</dbReference>
<dbReference type="InterPro" id="IPR037171">
    <property type="entry name" value="NagB/RpiA_transferase-like"/>
</dbReference>
<dbReference type="Pfam" id="PF04198">
    <property type="entry name" value="Sugar-bind"/>
    <property type="match status" value="1"/>
</dbReference>
<keyword evidence="6" id="KW-1185">Reference proteome</keyword>